<evidence type="ECO:0000313" key="4">
    <source>
        <dbReference type="RefSeq" id="XP_026054854.1"/>
    </source>
</evidence>
<keyword evidence="3" id="KW-1185">Reference proteome</keyword>
<dbReference type="PANTHER" id="PTHR11590">
    <property type="entry name" value="PROTEIN-GLUTAMINE GAMMA-GLUTAMYLTRANSFERASE"/>
    <property type="match status" value="1"/>
</dbReference>
<dbReference type="InterPro" id="IPR050779">
    <property type="entry name" value="Transglutaminase"/>
</dbReference>
<dbReference type="InterPro" id="IPR014756">
    <property type="entry name" value="Ig_E-set"/>
</dbReference>
<dbReference type="GeneID" id="113040869"/>
<evidence type="ECO:0000313" key="3">
    <source>
        <dbReference type="Proteomes" id="UP000515129"/>
    </source>
</evidence>
<comment type="similarity">
    <text evidence="1">Belongs to the transglutaminase superfamily. Transglutaminase family.</text>
</comment>
<dbReference type="Gene3D" id="2.60.40.10">
    <property type="entry name" value="Immunoglobulins"/>
    <property type="match status" value="1"/>
</dbReference>
<dbReference type="RefSeq" id="XP_026054854.1">
    <property type="nucleotide sequence ID" value="XM_026199069.1"/>
</dbReference>
<sequence>MSRFNRSTTGVPSASVSAAATPDTLLTVLSVDFLKSKDGPNRREHHTDAYFSDKLIVRRGQTFQMWIEFSRPFNPRSDNLQLQLKLGAQK</sequence>
<evidence type="ECO:0000259" key="2">
    <source>
        <dbReference type="Pfam" id="PF00868"/>
    </source>
</evidence>
<reference evidence="4" key="1">
    <citation type="submission" date="2025-08" db="UniProtKB">
        <authorList>
            <consortium name="RefSeq"/>
        </authorList>
    </citation>
    <scope>IDENTIFICATION</scope>
    <source>
        <strain evidence="4">Wakin</strain>
        <tissue evidence="4">Muscle</tissue>
    </source>
</reference>
<name>A0A6P6J409_CARAU</name>
<protein>
    <submittedName>
        <fullName evidence="4">Coagulation factor XIII A chain-like</fullName>
    </submittedName>
</protein>
<dbReference type="InterPro" id="IPR001102">
    <property type="entry name" value="Transglutaminase_N"/>
</dbReference>
<evidence type="ECO:0000256" key="1">
    <source>
        <dbReference type="ARBA" id="ARBA00005968"/>
    </source>
</evidence>
<dbReference type="PANTHER" id="PTHR11590:SF49">
    <property type="entry name" value="PROTEIN-GLUTAMINE GAMMA-GLUTAMYLTRANSFERASE K"/>
    <property type="match status" value="1"/>
</dbReference>
<feature type="domain" description="Transglutaminase N-terminal" evidence="2">
    <location>
        <begin position="31"/>
        <end position="89"/>
    </location>
</feature>
<accession>A0A6P6J409</accession>
<dbReference type="OrthoDB" id="437511at2759"/>
<dbReference type="SUPFAM" id="SSF81296">
    <property type="entry name" value="E set domains"/>
    <property type="match status" value="1"/>
</dbReference>
<dbReference type="GO" id="GO:0007399">
    <property type="term" value="P:nervous system development"/>
    <property type="evidence" value="ECO:0007669"/>
    <property type="project" value="UniProtKB-ARBA"/>
</dbReference>
<proteinExistence type="inferred from homology"/>
<dbReference type="Pfam" id="PF00868">
    <property type="entry name" value="Transglut_N"/>
    <property type="match status" value="1"/>
</dbReference>
<dbReference type="Proteomes" id="UP000515129">
    <property type="component" value="Chromosome 23"/>
</dbReference>
<dbReference type="GO" id="GO:0003810">
    <property type="term" value="F:protein-glutamine gamma-glutamyltransferase activity"/>
    <property type="evidence" value="ECO:0007669"/>
    <property type="project" value="TreeGrafter"/>
</dbReference>
<dbReference type="InterPro" id="IPR013783">
    <property type="entry name" value="Ig-like_fold"/>
</dbReference>
<dbReference type="KEGG" id="caua:113040869"/>
<organism evidence="3 4">
    <name type="scientific">Carassius auratus</name>
    <name type="common">Goldfish</name>
    <dbReference type="NCBI Taxonomy" id="7957"/>
    <lineage>
        <taxon>Eukaryota</taxon>
        <taxon>Metazoa</taxon>
        <taxon>Chordata</taxon>
        <taxon>Craniata</taxon>
        <taxon>Vertebrata</taxon>
        <taxon>Euteleostomi</taxon>
        <taxon>Actinopterygii</taxon>
        <taxon>Neopterygii</taxon>
        <taxon>Teleostei</taxon>
        <taxon>Ostariophysi</taxon>
        <taxon>Cypriniformes</taxon>
        <taxon>Cyprinidae</taxon>
        <taxon>Cyprininae</taxon>
        <taxon>Carassius</taxon>
    </lineage>
</organism>
<dbReference type="AlphaFoldDB" id="A0A6P6J409"/>
<gene>
    <name evidence="4" type="primary">LOC113040869</name>
</gene>